<evidence type="ECO:0000259" key="2">
    <source>
        <dbReference type="PROSITE" id="PS50158"/>
    </source>
</evidence>
<dbReference type="InterPro" id="IPR001878">
    <property type="entry name" value="Znf_CCHC"/>
</dbReference>
<dbReference type="EMBL" id="OIVN01000155">
    <property type="protein sequence ID" value="SPC75336.1"/>
    <property type="molecule type" value="Genomic_DNA"/>
</dbReference>
<dbReference type="Pfam" id="PF00098">
    <property type="entry name" value="zf-CCHC"/>
    <property type="match status" value="1"/>
</dbReference>
<proteinExistence type="predicted"/>
<accession>A0A2N9E8P0</accession>
<keyword evidence="1" id="KW-0479">Metal-binding</keyword>
<name>A0A2N9E8P0_FAGSY</name>
<sequence>MVGRTTTRETEVLAHGVLEDHQTTDSSSPDRSILHIKVGFKRVFIEREREIEGDLGFETHHEPNHGPSRVTHVTNHTSFMGCNVGSIAITTASLDLAMTSITNHTIPMASTEHHNPCIEVAMFSQLMGLSQQLQTMTKIDLMDTGEQLVARFISGLKLNIQDQLIFHTCCSLSQAYNRALMVEKQLAWKSMATSYGSRTNNPTPSTSNQAKPWSQGLISKLNTQGSPNVYEVVPRNNGSGFKCFKCGKAGHKANECNKPMLSKGRVLILEDVVEVEDVVE</sequence>
<reference evidence="3" key="1">
    <citation type="submission" date="2018-02" db="EMBL/GenBank/DDBJ databases">
        <authorList>
            <person name="Cohen D.B."/>
            <person name="Kent A.D."/>
        </authorList>
    </citation>
    <scope>NUCLEOTIDE SEQUENCE</scope>
</reference>
<dbReference type="AlphaFoldDB" id="A0A2N9E8P0"/>
<evidence type="ECO:0000313" key="3">
    <source>
        <dbReference type="EMBL" id="SPC75336.1"/>
    </source>
</evidence>
<keyword evidence="1" id="KW-0863">Zinc-finger</keyword>
<dbReference type="GO" id="GO:0008270">
    <property type="term" value="F:zinc ion binding"/>
    <property type="evidence" value="ECO:0007669"/>
    <property type="project" value="UniProtKB-KW"/>
</dbReference>
<dbReference type="InterPro" id="IPR036875">
    <property type="entry name" value="Znf_CCHC_sf"/>
</dbReference>
<dbReference type="SUPFAM" id="SSF57756">
    <property type="entry name" value="Retrovirus zinc finger-like domains"/>
    <property type="match status" value="1"/>
</dbReference>
<gene>
    <name evidence="3" type="ORF">FSB_LOCUS3218</name>
</gene>
<keyword evidence="1" id="KW-0862">Zinc</keyword>
<dbReference type="PROSITE" id="PS50158">
    <property type="entry name" value="ZF_CCHC"/>
    <property type="match status" value="1"/>
</dbReference>
<dbReference type="SMART" id="SM00343">
    <property type="entry name" value="ZnF_C2HC"/>
    <property type="match status" value="1"/>
</dbReference>
<feature type="domain" description="CCHC-type" evidence="2">
    <location>
        <begin position="242"/>
        <end position="256"/>
    </location>
</feature>
<protein>
    <recommendedName>
        <fullName evidence="2">CCHC-type domain-containing protein</fullName>
    </recommendedName>
</protein>
<dbReference type="GO" id="GO:0003676">
    <property type="term" value="F:nucleic acid binding"/>
    <property type="evidence" value="ECO:0007669"/>
    <property type="project" value="InterPro"/>
</dbReference>
<dbReference type="Gene3D" id="4.10.60.10">
    <property type="entry name" value="Zinc finger, CCHC-type"/>
    <property type="match status" value="1"/>
</dbReference>
<organism evidence="3">
    <name type="scientific">Fagus sylvatica</name>
    <name type="common">Beechnut</name>
    <dbReference type="NCBI Taxonomy" id="28930"/>
    <lineage>
        <taxon>Eukaryota</taxon>
        <taxon>Viridiplantae</taxon>
        <taxon>Streptophyta</taxon>
        <taxon>Embryophyta</taxon>
        <taxon>Tracheophyta</taxon>
        <taxon>Spermatophyta</taxon>
        <taxon>Magnoliopsida</taxon>
        <taxon>eudicotyledons</taxon>
        <taxon>Gunneridae</taxon>
        <taxon>Pentapetalae</taxon>
        <taxon>rosids</taxon>
        <taxon>fabids</taxon>
        <taxon>Fagales</taxon>
        <taxon>Fagaceae</taxon>
        <taxon>Fagus</taxon>
    </lineage>
</organism>
<evidence type="ECO:0000256" key="1">
    <source>
        <dbReference type="PROSITE-ProRule" id="PRU00047"/>
    </source>
</evidence>